<protein>
    <recommendedName>
        <fullName evidence="7">Chemokine interleukin-8-like domain-containing protein</fullName>
    </recommendedName>
</protein>
<dbReference type="PANTHER" id="PTHR12015:SF191">
    <property type="entry name" value="C-X-C MOTIF CHEMOKINE 11"/>
    <property type="match status" value="1"/>
</dbReference>
<dbReference type="InterPro" id="IPR001089">
    <property type="entry name" value="Chemokine_CXC"/>
</dbReference>
<evidence type="ECO:0000256" key="5">
    <source>
        <dbReference type="SAM" id="MobiDB-lite"/>
    </source>
</evidence>
<dbReference type="EMBL" id="JAFIRN010000002">
    <property type="protein sequence ID" value="KAG5855712.1"/>
    <property type="molecule type" value="Genomic_DNA"/>
</dbReference>
<reference evidence="8" key="1">
    <citation type="submission" date="2021-01" db="EMBL/GenBank/DDBJ databases">
        <title>A chromosome-scale assembly of European eel, Anguilla anguilla.</title>
        <authorList>
            <person name="Henkel C."/>
            <person name="Jong-Raadsen S.A."/>
            <person name="Dufour S."/>
            <person name="Weltzien F.-A."/>
            <person name="Palstra A.P."/>
            <person name="Pelster B."/>
            <person name="Spaink H.P."/>
            <person name="Van Den Thillart G.E."/>
            <person name="Jansen H."/>
            <person name="Zahm M."/>
            <person name="Klopp C."/>
            <person name="Cedric C."/>
            <person name="Louis A."/>
            <person name="Berthelot C."/>
            <person name="Parey E."/>
            <person name="Roest Crollius H."/>
            <person name="Montfort J."/>
            <person name="Robinson-Rechavi M."/>
            <person name="Bucao C."/>
            <person name="Bouchez O."/>
            <person name="Gislard M."/>
            <person name="Lluch J."/>
            <person name="Milhes M."/>
            <person name="Lampietro C."/>
            <person name="Lopez Roques C."/>
            <person name="Donnadieu C."/>
            <person name="Braasch I."/>
            <person name="Desvignes T."/>
            <person name="Postlethwait J."/>
            <person name="Bobe J."/>
            <person name="Guiguen Y."/>
            <person name="Dirks R."/>
        </authorList>
    </citation>
    <scope>NUCLEOTIDE SEQUENCE</scope>
    <source>
        <strain evidence="8">Tag_6206</strain>
        <tissue evidence="8">Liver</tissue>
    </source>
</reference>
<dbReference type="GO" id="GO:0005615">
    <property type="term" value="C:extracellular space"/>
    <property type="evidence" value="ECO:0007669"/>
    <property type="project" value="UniProtKB-KW"/>
</dbReference>
<keyword evidence="4" id="KW-1015">Disulfide bond</keyword>
<dbReference type="PRINTS" id="PR00437">
    <property type="entry name" value="SMALLCYTKCXC"/>
</dbReference>
<dbReference type="Proteomes" id="UP001044222">
    <property type="component" value="Unassembled WGS sequence"/>
</dbReference>
<dbReference type="Gene3D" id="2.40.50.40">
    <property type="match status" value="1"/>
</dbReference>
<feature type="domain" description="Chemokine interleukin-8-like" evidence="7">
    <location>
        <begin position="31"/>
        <end position="94"/>
    </location>
</feature>
<keyword evidence="1" id="KW-0145">Chemotaxis</keyword>
<dbReference type="SUPFAM" id="SSF54117">
    <property type="entry name" value="Interleukin 8-like chemokines"/>
    <property type="match status" value="1"/>
</dbReference>
<name>A0A9D3MXU8_ANGAN</name>
<dbReference type="GO" id="GO:0006955">
    <property type="term" value="P:immune response"/>
    <property type="evidence" value="ECO:0007669"/>
    <property type="project" value="InterPro"/>
</dbReference>
<keyword evidence="3 6" id="KW-0732">Signal</keyword>
<proteinExistence type="predicted"/>
<dbReference type="PANTHER" id="PTHR12015">
    <property type="entry name" value="SMALL INDUCIBLE CYTOKINE A"/>
    <property type="match status" value="1"/>
</dbReference>
<evidence type="ECO:0000256" key="4">
    <source>
        <dbReference type="ARBA" id="ARBA00023157"/>
    </source>
</evidence>
<comment type="caution">
    <text evidence="8">The sequence shown here is derived from an EMBL/GenBank/DDBJ whole genome shotgun (WGS) entry which is preliminary data.</text>
</comment>
<evidence type="ECO:0000313" key="9">
    <source>
        <dbReference type="Proteomes" id="UP001044222"/>
    </source>
</evidence>
<evidence type="ECO:0000256" key="1">
    <source>
        <dbReference type="ARBA" id="ARBA00022500"/>
    </source>
</evidence>
<evidence type="ECO:0000256" key="2">
    <source>
        <dbReference type="ARBA" id="ARBA00022514"/>
    </source>
</evidence>
<feature type="region of interest" description="Disordered" evidence="5">
    <location>
        <begin position="110"/>
        <end position="130"/>
    </location>
</feature>
<evidence type="ECO:0000259" key="7">
    <source>
        <dbReference type="SMART" id="SM00199"/>
    </source>
</evidence>
<accession>A0A9D3MXU8</accession>
<organism evidence="8 9">
    <name type="scientific">Anguilla anguilla</name>
    <name type="common">European freshwater eel</name>
    <name type="synonym">Muraena anguilla</name>
    <dbReference type="NCBI Taxonomy" id="7936"/>
    <lineage>
        <taxon>Eukaryota</taxon>
        <taxon>Metazoa</taxon>
        <taxon>Chordata</taxon>
        <taxon>Craniata</taxon>
        <taxon>Vertebrata</taxon>
        <taxon>Euteleostomi</taxon>
        <taxon>Actinopterygii</taxon>
        <taxon>Neopterygii</taxon>
        <taxon>Teleostei</taxon>
        <taxon>Anguilliformes</taxon>
        <taxon>Anguillidae</taxon>
        <taxon>Anguilla</taxon>
    </lineage>
</organism>
<dbReference type="SMART" id="SM00199">
    <property type="entry name" value="SCY"/>
    <property type="match status" value="1"/>
</dbReference>
<dbReference type="AlphaFoldDB" id="A0A9D3MXU8"/>
<dbReference type="PRINTS" id="PR00436">
    <property type="entry name" value="INTERLEUKIN8"/>
</dbReference>
<feature type="signal peptide" evidence="6">
    <location>
        <begin position="1"/>
        <end position="20"/>
    </location>
</feature>
<gene>
    <name evidence="8" type="ORF">ANANG_G00052030</name>
</gene>
<dbReference type="InterPro" id="IPR036048">
    <property type="entry name" value="Interleukin_8-like_sf"/>
</dbReference>
<evidence type="ECO:0000313" key="8">
    <source>
        <dbReference type="EMBL" id="KAG5855712.1"/>
    </source>
</evidence>
<dbReference type="Pfam" id="PF00048">
    <property type="entry name" value="IL8"/>
    <property type="match status" value="1"/>
</dbReference>
<dbReference type="GO" id="GO:0008009">
    <property type="term" value="F:chemokine activity"/>
    <property type="evidence" value="ECO:0007669"/>
    <property type="project" value="InterPro"/>
</dbReference>
<dbReference type="InterPro" id="IPR039809">
    <property type="entry name" value="Chemokine_b/g/d"/>
</dbReference>
<evidence type="ECO:0000256" key="6">
    <source>
        <dbReference type="SAM" id="SignalP"/>
    </source>
</evidence>
<evidence type="ECO:0000256" key="3">
    <source>
        <dbReference type="ARBA" id="ARBA00022729"/>
    </source>
</evidence>
<keyword evidence="2" id="KW-0202">Cytokine</keyword>
<keyword evidence="9" id="KW-1185">Reference proteome</keyword>
<sequence length="130" mass="14918">MALHISRIFTVLLLCGMIFAAEHTAEATSVRERCECLETVDSVRWRRIADFTVTREGPLCKYTQIVLTLKNKKEACLNPDAKQGKRLQTCWRRIRGNPAGKKRCLRLKRRGAKRRSRTFGPAGNAHRLHT</sequence>
<dbReference type="InterPro" id="IPR001811">
    <property type="entry name" value="Chemokine_IL8-like_dom"/>
</dbReference>
<feature type="chain" id="PRO_5038994660" description="Chemokine interleukin-8-like domain-containing protein" evidence="6">
    <location>
        <begin position="21"/>
        <end position="130"/>
    </location>
</feature>